<protein>
    <recommendedName>
        <fullName evidence="3">DUF1015 domain-containing protein</fullName>
    </recommendedName>
</protein>
<dbReference type="Proteomes" id="UP000051861">
    <property type="component" value="Unassembled WGS sequence"/>
</dbReference>
<gene>
    <name evidence="1" type="ORF">AMJ44_07400</name>
</gene>
<dbReference type="EMBL" id="LIZX01000065">
    <property type="protein sequence ID" value="KPJ67112.1"/>
    <property type="molecule type" value="Genomic_DNA"/>
</dbReference>
<dbReference type="PATRIC" id="fig|1703775.3.peg.2904"/>
<dbReference type="PIRSF" id="PIRSF033563">
    <property type="entry name" value="UCP033563"/>
    <property type="match status" value="1"/>
</dbReference>
<dbReference type="AlphaFoldDB" id="A0A0S7XXF1"/>
<accession>A0A0S7XXF1</accession>
<dbReference type="InterPro" id="IPR008323">
    <property type="entry name" value="UCP033563"/>
</dbReference>
<comment type="caution">
    <text evidence="1">The sequence shown here is derived from an EMBL/GenBank/DDBJ whole genome shotgun (WGS) entry which is preliminary data.</text>
</comment>
<evidence type="ECO:0000313" key="1">
    <source>
        <dbReference type="EMBL" id="KPJ67112.1"/>
    </source>
</evidence>
<proteinExistence type="predicted"/>
<name>A0A0S7XXF1_UNCSA</name>
<dbReference type="Pfam" id="PF06245">
    <property type="entry name" value="DUF1015"/>
    <property type="match status" value="1"/>
</dbReference>
<reference evidence="1 2" key="1">
    <citation type="journal article" date="2015" name="Microbiome">
        <title>Genomic resolution of linkages in carbon, nitrogen, and sulfur cycling among widespread estuary sediment bacteria.</title>
        <authorList>
            <person name="Baker B.J."/>
            <person name="Lazar C.S."/>
            <person name="Teske A.P."/>
            <person name="Dick G.J."/>
        </authorList>
    </citation>
    <scope>NUCLEOTIDE SEQUENCE [LARGE SCALE GENOMIC DNA]</scope>
    <source>
        <strain evidence="1">DG_54_3</strain>
    </source>
</reference>
<sequence length="446" mass="53192">MVRVFPFPGILYNKDIVKKISKVFCPPYDIIDSKEQDQLYDLHDFNFIRIILGKEFPGDGEYNNKYIRSAAFLDGWLRHKVLVQNEKTAFYAYEQRFRHHGKKYSRLGFIGLLRLEDMGRGKVFPHEETYPRAKLDRLQLMRATSANLESIFSLFNDEKHKIIRVLKKFMRRKPVIEATDKDQVIHRIWRIDRRPSMAKIVKEMRDKTIFIADGHHRYEAALRFKNELKMRNTKFSEEESYNHIMMYFTPIEDKGLLVLPIHRVLRNLVYFDPLRFEKELERFFEVKVYKASKRIALRARKKLMRDLEKKGAENHVFGLYSGENRYYLLTLKDEKIVEEMMDEEKPRTWKKLDVNILHYAVFDRILGIAQETEDKVVYVKDEEEAVRQVDEEGCQAVFFLNPTKVEEITSIASKLEKMPHKSTYFYPKLLSGLVLNKIVHGEKIKF</sequence>
<organism evidence="1 2">
    <name type="scientific">candidate division WOR-1 bacterium DG_54_3</name>
    <dbReference type="NCBI Taxonomy" id="1703775"/>
    <lineage>
        <taxon>Bacteria</taxon>
        <taxon>Bacillati</taxon>
        <taxon>Saganbacteria</taxon>
    </lineage>
</organism>
<dbReference type="PANTHER" id="PTHR36454:SF1">
    <property type="entry name" value="DUF1015 DOMAIN-CONTAINING PROTEIN"/>
    <property type="match status" value="1"/>
</dbReference>
<evidence type="ECO:0008006" key="3">
    <source>
        <dbReference type="Google" id="ProtNLM"/>
    </source>
</evidence>
<evidence type="ECO:0000313" key="2">
    <source>
        <dbReference type="Proteomes" id="UP000051861"/>
    </source>
</evidence>
<dbReference type="PANTHER" id="PTHR36454">
    <property type="entry name" value="LMO2823 PROTEIN"/>
    <property type="match status" value="1"/>
</dbReference>